<evidence type="ECO:0000313" key="2">
    <source>
        <dbReference type="Proteomes" id="UP000030746"/>
    </source>
</evidence>
<dbReference type="GeneID" id="20235053"/>
<organism evidence="1 2">
    <name type="scientific">Lottia gigantea</name>
    <name type="common">Giant owl limpet</name>
    <dbReference type="NCBI Taxonomy" id="225164"/>
    <lineage>
        <taxon>Eukaryota</taxon>
        <taxon>Metazoa</taxon>
        <taxon>Spiralia</taxon>
        <taxon>Lophotrochozoa</taxon>
        <taxon>Mollusca</taxon>
        <taxon>Gastropoda</taxon>
        <taxon>Patellogastropoda</taxon>
        <taxon>Lottioidea</taxon>
        <taxon>Lottiidae</taxon>
        <taxon>Lottia</taxon>
    </lineage>
</organism>
<dbReference type="CTD" id="20235053"/>
<dbReference type="OrthoDB" id="6138478at2759"/>
<dbReference type="Proteomes" id="UP000030746">
    <property type="component" value="Unassembled WGS sequence"/>
</dbReference>
<proteinExistence type="predicted"/>
<evidence type="ECO:0008006" key="3">
    <source>
        <dbReference type="Google" id="ProtNLM"/>
    </source>
</evidence>
<reference evidence="1 2" key="1">
    <citation type="journal article" date="2013" name="Nature">
        <title>Insights into bilaterian evolution from three spiralian genomes.</title>
        <authorList>
            <person name="Simakov O."/>
            <person name="Marletaz F."/>
            <person name="Cho S.J."/>
            <person name="Edsinger-Gonzales E."/>
            <person name="Havlak P."/>
            <person name="Hellsten U."/>
            <person name="Kuo D.H."/>
            <person name="Larsson T."/>
            <person name="Lv J."/>
            <person name="Arendt D."/>
            <person name="Savage R."/>
            <person name="Osoegawa K."/>
            <person name="de Jong P."/>
            <person name="Grimwood J."/>
            <person name="Chapman J.A."/>
            <person name="Shapiro H."/>
            <person name="Aerts A."/>
            <person name="Otillar R.P."/>
            <person name="Terry A.Y."/>
            <person name="Boore J.L."/>
            <person name="Grigoriev I.V."/>
            <person name="Lindberg D.R."/>
            <person name="Seaver E.C."/>
            <person name="Weisblat D.A."/>
            <person name="Putnam N.H."/>
            <person name="Rokhsar D.S."/>
        </authorList>
    </citation>
    <scope>NUCLEOTIDE SEQUENCE [LARGE SCALE GENOMIC DNA]</scope>
</reference>
<name>V3Z900_LOTGI</name>
<dbReference type="KEGG" id="lgi:LOTGIDRAFT_145999"/>
<accession>V3Z900</accession>
<dbReference type="AlphaFoldDB" id="V3Z900"/>
<keyword evidence="2" id="KW-1185">Reference proteome</keyword>
<dbReference type="EMBL" id="KB202936">
    <property type="protein sequence ID" value="ESO87358.1"/>
    <property type="molecule type" value="Genomic_DNA"/>
</dbReference>
<sequence>MDALILLQNAYRRNLQRERVFRDRSNDLETLDDNQLISRYRFPRAKNKGSSHIYDILRENISIKSQIKYHTLGYRVLVTLRFLAKGDFQSETEDIHGVTKPSVSRSISAVCNSICNNMDNILFPNDTEELRRIKEEFYDMAQVPNVVGAIDGTLIPIQGMSSDDEHVYVCKKGFHSLNIQAVVDAKMRQ</sequence>
<gene>
    <name evidence="1" type="ORF">LOTGIDRAFT_145999</name>
</gene>
<dbReference type="RefSeq" id="XP_009061954.1">
    <property type="nucleotide sequence ID" value="XM_009063706.1"/>
</dbReference>
<evidence type="ECO:0000313" key="1">
    <source>
        <dbReference type="EMBL" id="ESO87358.1"/>
    </source>
</evidence>
<protein>
    <recommendedName>
        <fullName evidence="3">Nuclease HARBI1</fullName>
    </recommendedName>
</protein>
<dbReference type="HOGENOM" id="CLU_018552_12_0_1"/>
<dbReference type="OMA" id="FYSECAD"/>